<dbReference type="RefSeq" id="WP_345919529.1">
    <property type="nucleotide sequence ID" value="NZ_JBDIVE010000004.1"/>
</dbReference>
<keyword evidence="2" id="KW-0238">DNA-binding</keyword>
<evidence type="ECO:0000256" key="1">
    <source>
        <dbReference type="ARBA" id="ARBA00023015"/>
    </source>
</evidence>
<keyword evidence="6" id="KW-1185">Reference proteome</keyword>
<evidence type="ECO:0000256" key="2">
    <source>
        <dbReference type="ARBA" id="ARBA00023125"/>
    </source>
</evidence>
<dbReference type="Proteomes" id="UP001410394">
    <property type="component" value="Unassembled WGS sequence"/>
</dbReference>
<dbReference type="InterPro" id="IPR023187">
    <property type="entry name" value="Tscrpt_reg_MarR-type_CS"/>
</dbReference>
<dbReference type="Pfam" id="PF01047">
    <property type="entry name" value="MarR"/>
    <property type="match status" value="1"/>
</dbReference>
<dbReference type="PROSITE" id="PS50995">
    <property type="entry name" value="HTH_MARR_2"/>
    <property type="match status" value="1"/>
</dbReference>
<dbReference type="EMBL" id="JBDIVE010000004">
    <property type="protein sequence ID" value="MEN3068759.1"/>
    <property type="molecule type" value="Genomic_DNA"/>
</dbReference>
<evidence type="ECO:0000313" key="5">
    <source>
        <dbReference type="EMBL" id="MEN3068759.1"/>
    </source>
</evidence>
<sequence length="163" mass="18418">MQFKPEHFVFEDSLGYLISKLRGVMHMALDEQVADLDISAAQAVVLLRISRNPDVPAATLCRFGGYDTGAMTRMLDKLEDKGLLSRSRSETDRRVVHLQLSEAGRHLCEQLPERFCSVGNMLMSDFQDGEIEQLKLMLRKALNMAEQNWSAHEATQHAQKGEV</sequence>
<feature type="domain" description="HTH marR-type" evidence="4">
    <location>
        <begin position="11"/>
        <end position="143"/>
    </location>
</feature>
<organism evidence="5 6">
    <name type="scientific">Uliginosibacterium sediminicola</name>
    <dbReference type="NCBI Taxonomy" id="2024550"/>
    <lineage>
        <taxon>Bacteria</taxon>
        <taxon>Pseudomonadati</taxon>
        <taxon>Pseudomonadota</taxon>
        <taxon>Betaproteobacteria</taxon>
        <taxon>Rhodocyclales</taxon>
        <taxon>Zoogloeaceae</taxon>
        <taxon>Uliginosibacterium</taxon>
    </lineage>
</organism>
<gene>
    <name evidence="5" type="ORF">ABDB84_09735</name>
</gene>
<dbReference type="Gene3D" id="1.10.10.10">
    <property type="entry name" value="Winged helix-like DNA-binding domain superfamily/Winged helix DNA-binding domain"/>
    <property type="match status" value="1"/>
</dbReference>
<keyword evidence="1" id="KW-0805">Transcription regulation</keyword>
<evidence type="ECO:0000256" key="3">
    <source>
        <dbReference type="ARBA" id="ARBA00023163"/>
    </source>
</evidence>
<dbReference type="PANTHER" id="PTHR42756">
    <property type="entry name" value="TRANSCRIPTIONAL REGULATOR, MARR"/>
    <property type="match status" value="1"/>
</dbReference>
<keyword evidence="3" id="KW-0804">Transcription</keyword>
<accession>A0ABU9YYX9</accession>
<dbReference type="PANTHER" id="PTHR42756:SF1">
    <property type="entry name" value="TRANSCRIPTIONAL REPRESSOR OF EMRAB OPERON"/>
    <property type="match status" value="1"/>
</dbReference>
<comment type="caution">
    <text evidence="5">The sequence shown here is derived from an EMBL/GenBank/DDBJ whole genome shotgun (WGS) entry which is preliminary data.</text>
</comment>
<dbReference type="SUPFAM" id="SSF46785">
    <property type="entry name" value="Winged helix' DNA-binding domain"/>
    <property type="match status" value="1"/>
</dbReference>
<dbReference type="InterPro" id="IPR000835">
    <property type="entry name" value="HTH_MarR-typ"/>
</dbReference>
<dbReference type="PRINTS" id="PR00598">
    <property type="entry name" value="HTHMARR"/>
</dbReference>
<evidence type="ECO:0000313" key="6">
    <source>
        <dbReference type="Proteomes" id="UP001410394"/>
    </source>
</evidence>
<proteinExistence type="predicted"/>
<dbReference type="InterPro" id="IPR036388">
    <property type="entry name" value="WH-like_DNA-bd_sf"/>
</dbReference>
<reference evidence="5 6" key="1">
    <citation type="journal article" date="2018" name="Int. J. Syst. Evol. Microbiol.">
        <title>Uliginosibacterium sediminicola sp. nov., isolated from freshwater sediment.</title>
        <authorList>
            <person name="Hwang W.M."/>
            <person name="Kim S.M."/>
            <person name="Kang K."/>
            <person name="Ahn T.Y."/>
        </authorList>
    </citation>
    <scope>NUCLEOTIDE SEQUENCE [LARGE SCALE GENOMIC DNA]</scope>
    <source>
        <strain evidence="5 6">M1-21</strain>
    </source>
</reference>
<dbReference type="InterPro" id="IPR036390">
    <property type="entry name" value="WH_DNA-bd_sf"/>
</dbReference>
<dbReference type="PROSITE" id="PS01117">
    <property type="entry name" value="HTH_MARR_1"/>
    <property type="match status" value="1"/>
</dbReference>
<evidence type="ECO:0000259" key="4">
    <source>
        <dbReference type="PROSITE" id="PS50995"/>
    </source>
</evidence>
<dbReference type="SMART" id="SM00347">
    <property type="entry name" value="HTH_MARR"/>
    <property type="match status" value="1"/>
</dbReference>
<name>A0ABU9YYX9_9RHOO</name>
<protein>
    <submittedName>
        <fullName evidence="5">MarR family transcriptional regulator</fullName>
    </submittedName>
</protein>